<accession>A0A9W6HM70</accession>
<evidence type="ECO:0000256" key="1">
    <source>
        <dbReference type="SAM" id="MobiDB-lite"/>
    </source>
</evidence>
<comment type="caution">
    <text evidence="4">The sequence shown here is derived from an EMBL/GenBank/DDBJ whole genome shotgun (WGS) entry which is preliminary data.</text>
</comment>
<feature type="region of interest" description="Disordered" evidence="1">
    <location>
        <begin position="1"/>
        <end position="51"/>
    </location>
</feature>
<dbReference type="RefSeq" id="WP_204963769.1">
    <property type="nucleotide sequence ID" value="NZ_BAAAUR010000001.1"/>
</dbReference>
<dbReference type="InterPro" id="IPR025241">
    <property type="entry name" value="DUF4190"/>
</dbReference>
<protein>
    <recommendedName>
        <fullName evidence="3">DUF4190 domain-containing protein</fullName>
    </recommendedName>
</protein>
<feature type="compositionally biased region" description="Polar residues" evidence="1">
    <location>
        <begin position="1"/>
        <end position="11"/>
    </location>
</feature>
<evidence type="ECO:0000259" key="3">
    <source>
        <dbReference type="Pfam" id="PF13828"/>
    </source>
</evidence>
<keyword evidence="2" id="KW-0812">Transmembrane</keyword>
<keyword evidence="5" id="KW-1185">Reference proteome</keyword>
<dbReference type="Proteomes" id="UP001142291">
    <property type="component" value="Unassembled WGS sequence"/>
</dbReference>
<organism evidence="4 5">
    <name type="scientific">Microbacterium dextranolyticum</name>
    <dbReference type="NCBI Taxonomy" id="36806"/>
    <lineage>
        <taxon>Bacteria</taxon>
        <taxon>Bacillati</taxon>
        <taxon>Actinomycetota</taxon>
        <taxon>Actinomycetes</taxon>
        <taxon>Micrococcales</taxon>
        <taxon>Microbacteriaceae</taxon>
        <taxon>Microbacterium</taxon>
    </lineage>
</organism>
<keyword evidence="2" id="KW-0472">Membrane</keyword>
<evidence type="ECO:0000256" key="2">
    <source>
        <dbReference type="SAM" id="Phobius"/>
    </source>
</evidence>
<evidence type="ECO:0000313" key="5">
    <source>
        <dbReference type="Proteomes" id="UP001142291"/>
    </source>
</evidence>
<evidence type="ECO:0000313" key="4">
    <source>
        <dbReference type="EMBL" id="GLJ95766.1"/>
    </source>
</evidence>
<keyword evidence="2" id="KW-1133">Transmembrane helix</keyword>
<name>A0A9W6HM70_9MICO</name>
<dbReference type="AlphaFoldDB" id="A0A9W6HM70"/>
<sequence length="195" mass="19584">MTDPQNAQPQDASVPGATPAPPAPPAAPYDAAPYPPAATYPPATDAPAPPYAPPAYPASPYASTPSSPYASGPYGGTSSPYGAHYPMQTTPGAPPIAPYSYGAYPARRTNGLAVASMILSIVGFIWILPLIGSVAGAIMGHIALGQIRRTGESGRGMALAGVIVGWAGVALLVIGVLFIIFVTAAAGSSSYRYGA</sequence>
<proteinExistence type="predicted"/>
<feature type="transmembrane region" description="Helical" evidence="2">
    <location>
        <begin position="117"/>
        <end position="144"/>
    </location>
</feature>
<gene>
    <name evidence="4" type="ORF">GCM10017591_18290</name>
</gene>
<reference evidence="4" key="1">
    <citation type="journal article" date="2014" name="Int. J. Syst. Evol. Microbiol.">
        <title>Complete genome sequence of Corynebacterium casei LMG S-19264T (=DSM 44701T), isolated from a smear-ripened cheese.</title>
        <authorList>
            <consortium name="US DOE Joint Genome Institute (JGI-PGF)"/>
            <person name="Walter F."/>
            <person name="Albersmeier A."/>
            <person name="Kalinowski J."/>
            <person name="Ruckert C."/>
        </authorList>
    </citation>
    <scope>NUCLEOTIDE SEQUENCE</scope>
    <source>
        <strain evidence="4">VKM Ac-1940</strain>
    </source>
</reference>
<dbReference type="Pfam" id="PF13828">
    <property type="entry name" value="DUF4190"/>
    <property type="match status" value="1"/>
</dbReference>
<reference evidence="4" key="2">
    <citation type="submission" date="2023-01" db="EMBL/GenBank/DDBJ databases">
        <authorList>
            <person name="Sun Q."/>
            <person name="Evtushenko L."/>
        </authorList>
    </citation>
    <scope>NUCLEOTIDE SEQUENCE</scope>
    <source>
        <strain evidence="4">VKM Ac-1940</strain>
    </source>
</reference>
<feature type="transmembrane region" description="Helical" evidence="2">
    <location>
        <begin position="156"/>
        <end position="186"/>
    </location>
</feature>
<feature type="domain" description="DUF4190" evidence="3">
    <location>
        <begin position="112"/>
        <end position="174"/>
    </location>
</feature>
<feature type="compositionally biased region" description="Pro residues" evidence="1">
    <location>
        <begin position="18"/>
        <end position="39"/>
    </location>
</feature>
<dbReference type="EMBL" id="BSER01000009">
    <property type="protein sequence ID" value="GLJ95766.1"/>
    <property type="molecule type" value="Genomic_DNA"/>
</dbReference>